<dbReference type="InterPro" id="IPR002575">
    <property type="entry name" value="Aminoglycoside_PTrfase"/>
</dbReference>
<evidence type="ECO:0000313" key="3">
    <source>
        <dbReference type="Proteomes" id="UP000583266"/>
    </source>
</evidence>
<evidence type="ECO:0000259" key="1">
    <source>
        <dbReference type="Pfam" id="PF01636"/>
    </source>
</evidence>
<keyword evidence="3" id="KW-1185">Reference proteome</keyword>
<dbReference type="RefSeq" id="WP_169228724.1">
    <property type="nucleotide sequence ID" value="NZ_JABBGC010000004.1"/>
</dbReference>
<proteinExistence type="predicted"/>
<feature type="domain" description="Aminoglycoside phosphotransferase" evidence="1">
    <location>
        <begin position="22"/>
        <end position="255"/>
    </location>
</feature>
<reference evidence="2 3" key="1">
    <citation type="submission" date="2020-04" db="EMBL/GenBank/DDBJ databases">
        <title>Chitinophaga sp. G-6-1-13 sp. nov., isolated from soil.</title>
        <authorList>
            <person name="Dahal R.H."/>
            <person name="Chaudhary D.K."/>
        </authorList>
    </citation>
    <scope>NUCLEOTIDE SEQUENCE [LARGE SCALE GENOMIC DNA]</scope>
    <source>
        <strain evidence="2 3">G-6-1-13</strain>
    </source>
</reference>
<dbReference type="EMBL" id="JABBGC010000004">
    <property type="protein sequence ID" value="NML41691.1"/>
    <property type="molecule type" value="Genomic_DNA"/>
</dbReference>
<dbReference type="Pfam" id="PF01636">
    <property type="entry name" value="APH"/>
    <property type="match status" value="1"/>
</dbReference>
<keyword evidence="2" id="KW-0808">Transferase</keyword>
<dbReference type="GO" id="GO:0016740">
    <property type="term" value="F:transferase activity"/>
    <property type="evidence" value="ECO:0007669"/>
    <property type="project" value="UniProtKB-KW"/>
</dbReference>
<comment type="caution">
    <text evidence="2">The sequence shown here is derived from an EMBL/GenBank/DDBJ whole genome shotgun (WGS) entry which is preliminary data.</text>
</comment>
<organism evidence="2 3">
    <name type="scientific">Chitinophaga fulva</name>
    <dbReference type="NCBI Taxonomy" id="2728842"/>
    <lineage>
        <taxon>Bacteria</taxon>
        <taxon>Pseudomonadati</taxon>
        <taxon>Bacteroidota</taxon>
        <taxon>Chitinophagia</taxon>
        <taxon>Chitinophagales</taxon>
        <taxon>Chitinophagaceae</taxon>
        <taxon>Chitinophaga</taxon>
    </lineage>
</organism>
<dbReference type="InterPro" id="IPR011009">
    <property type="entry name" value="Kinase-like_dom_sf"/>
</dbReference>
<dbReference type="SUPFAM" id="SSF56112">
    <property type="entry name" value="Protein kinase-like (PK-like)"/>
    <property type="match status" value="1"/>
</dbReference>
<dbReference type="PANTHER" id="PTHR21064:SF5">
    <property type="entry name" value="SLR1880 PROTEIN"/>
    <property type="match status" value="1"/>
</dbReference>
<gene>
    <name evidence="2" type="ORF">HHL17_31185</name>
</gene>
<name>A0A848GW68_9BACT</name>
<dbReference type="Gene3D" id="3.90.1200.10">
    <property type="match status" value="1"/>
</dbReference>
<accession>A0A848GW68</accession>
<dbReference type="AlphaFoldDB" id="A0A848GW68"/>
<dbReference type="InterPro" id="IPR050249">
    <property type="entry name" value="Pseudomonas-type_ThrB"/>
</dbReference>
<dbReference type="PANTHER" id="PTHR21064">
    <property type="entry name" value="AMINOGLYCOSIDE PHOSPHOTRANSFERASE DOMAIN-CONTAINING PROTEIN-RELATED"/>
    <property type="match status" value="1"/>
</dbReference>
<evidence type="ECO:0000313" key="2">
    <source>
        <dbReference type="EMBL" id="NML41691.1"/>
    </source>
</evidence>
<dbReference type="Proteomes" id="UP000583266">
    <property type="component" value="Unassembled WGS sequence"/>
</dbReference>
<protein>
    <submittedName>
        <fullName evidence="2">Aminoglycoside phosphotransferase family protein</fullName>
    </submittedName>
</protein>
<sequence length="363" mass="41692">MEITPNKLILQAFGLEPEGLNVRRFGSGHINNTFLLEKKEDGSKYVLQKINVNVFKEPGIIAANQRMAADYLAAHHPAYLFITPIPTVNGEELFVMDNEYWRMIPFIAGSVTVDQADNPKQAYEAAKQFGRLANYLSGIDLKPFKASIPNFHNLTLRYAAFQEAIRNTREDRKAAAEELIDEFLRYSDIAVTYEQLKTNPEFRDHLMHHDTKINNVLLNQDTYEGICVCDLDTLMPGKIISDLGDMVRTYVCPVSEEEPDVSQIVIRDEYFEALMQGYLEEIGGTLTKVEKEQLFFAGKFMIYMQGIRFLTDYLNGDVYYPIKYARHNFDRAHNQLVLLKRLIEKQDTLQAIISKCLHVSEQV</sequence>